<keyword evidence="3" id="KW-1185">Reference proteome</keyword>
<sequence length="85" mass="9037">MGGHCTASFVSRSGQDPAKAMHLPSHAKCTPRAKSLPSCANGSISESRSSFSRGCRECPRMRCRSSPELGGSIRRGTPPAVRFVC</sequence>
<name>A0A0K1PFM3_9BACT</name>
<gene>
    <name evidence="2" type="ORF">AKJ08_2707</name>
</gene>
<dbReference type="KEGG" id="vin:AKJ08_2707"/>
<evidence type="ECO:0000256" key="1">
    <source>
        <dbReference type="SAM" id="MobiDB-lite"/>
    </source>
</evidence>
<evidence type="ECO:0000313" key="3">
    <source>
        <dbReference type="Proteomes" id="UP000055590"/>
    </source>
</evidence>
<dbReference type="AlphaFoldDB" id="A0A0K1PFM3"/>
<proteinExistence type="predicted"/>
<feature type="compositionally biased region" description="Low complexity" evidence="1">
    <location>
        <begin position="42"/>
        <end position="53"/>
    </location>
</feature>
<feature type="region of interest" description="Disordered" evidence="1">
    <location>
        <begin position="1"/>
        <end position="54"/>
    </location>
</feature>
<protein>
    <submittedName>
        <fullName evidence="2">Uncharacterized protein</fullName>
    </submittedName>
</protein>
<evidence type="ECO:0000313" key="2">
    <source>
        <dbReference type="EMBL" id="AKU92320.1"/>
    </source>
</evidence>
<accession>A0A0K1PFM3</accession>
<reference evidence="2 3" key="1">
    <citation type="submission" date="2015-08" db="EMBL/GenBank/DDBJ databases">
        <authorList>
            <person name="Babu N.S."/>
            <person name="Beckwith C.J."/>
            <person name="Beseler K.G."/>
            <person name="Brison A."/>
            <person name="Carone J.V."/>
            <person name="Caskin T.P."/>
            <person name="Diamond M."/>
            <person name="Durham M.E."/>
            <person name="Foxe J.M."/>
            <person name="Go M."/>
            <person name="Henderson B.A."/>
            <person name="Jones I.B."/>
            <person name="McGettigan J.A."/>
            <person name="Micheletti S.J."/>
            <person name="Nasrallah M.E."/>
            <person name="Ortiz D."/>
            <person name="Piller C.R."/>
            <person name="Privatt S.R."/>
            <person name="Schneider S.L."/>
            <person name="Sharp S."/>
            <person name="Smith T.C."/>
            <person name="Stanton J.D."/>
            <person name="Ullery H.E."/>
            <person name="Wilson R.J."/>
            <person name="Serrano M.G."/>
            <person name="Buck G."/>
            <person name="Lee V."/>
            <person name="Wang Y."/>
            <person name="Carvalho R."/>
            <person name="Voegtly L."/>
            <person name="Shi R."/>
            <person name="Duckworth R."/>
            <person name="Johnson A."/>
            <person name="Loviza R."/>
            <person name="Walstead R."/>
            <person name="Shah Z."/>
            <person name="Kiflezghi M."/>
            <person name="Wade K."/>
            <person name="Ball S.L."/>
            <person name="Bradley K.W."/>
            <person name="Asai D.J."/>
            <person name="Bowman C.A."/>
            <person name="Russell D.A."/>
            <person name="Pope W.H."/>
            <person name="Jacobs-Sera D."/>
            <person name="Hendrix R.W."/>
            <person name="Hatfull G.F."/>
        </authorList>
    </citation>
    <scope>NUCLEOTIDE SEQUENCE [LARGE SCALE GENOMIC DNA]</scope>
    <source>
        <strain evidence="2 3">DSM 27710</strain>
    </source>
</reference>
<organism evidence="2 3">
    <name type="scientific">Vulgatibacter incomptus</name>
    <dbReference type="NCBI Taxonomy" id="1391653"/>
    <lineage>
        <taxon>Bacteria</taxon>
        <taxon>Pseudomonadati</taxon>
        <taxon>Myxococcota</taxon>
        <taxon>Myxococcia</taxon>
        <taxon>Myxococcales</taxon>
        <taxon>Cystobacterineae</taxon>
        <taxon>Vulgatibacteraceae</taxon>
        <taxon>Vulgatibacter</taxon>
    </lineage>
</organism>
<dbReference type="STRING" id="1391653.AKJ08_2707"/>
<dbReference type="Proteomes" id="UP000055590">
    <property type="component" value="Chromosome"/>
</dbReference>
<dbReference type="EMBL" id="CP012332">
    <property type="protein sequence ID" value="AKU92320.1"/>
    <property type="molecule type" value="Genomic_DNA"/>
</dbReference>